<gene>
    <name evidence="2" type="ORF">HGA08_30560</name>
</gene>
<dbReference type="InterPro" id="IPR018445">
    <property type="entry name" value="Put_Phosphate_transp_reg"/>
</dbReference>
<dbReference type="AlphaFoldDB" id="A0A846Y801"/>
<keyword evidence="3" id="KW-1185">Reference proteome</keyword>
<comment type="similarity">
    <text evidence="1">Belongs to the UPF0111 family.</text>
</comment>
<dbReference type="Proteomes" id="UP000565711">
    <property type="component" value="Unassembled WGS sequence"/>
</dbReference>
<dbReference type="Gene3D" id="1.20.58.220">
    <property type="entry name" value="Phosphate transport system protein phou homolog 2, domain 2"/>
    <property type="match status" value="1"/>
</dbReference>
<evidence type="ECO:0000313" key="2">
    <source>
        <dbReference type="EMBL" id="NKY54525.1"/>
    </source>
</evidence>
<name>A0A846Y801_9NOCA</name>
<dbReference type="PANTHER" id="PTHR37298">
    <property type="entry name" value="UPF0111 PROTEIN YKAA"/>
    <property type="match status" value="1"/>
</dbReference>
<reference evidence="2 3" key="1">
    <citation type="submission" date="2020-04" db="EMBL/GenBank/DDBJ databases">
        <title>MicrobeNet Type strains.</title>
        <authorList>
            <person name="Nicholson A.C."/>
        </authorList>
    </citation>
    <scope>NUCLEOTIDE SEQUENCE [LARGE SCALE GENOMIC DNA]</scope>
    <source>
        <strain evidence="2 3">JCM 12354</strain>
    </source>
</reference>
<dbReference type="InterPro" id="IPR052912">
    <property type="entry name" value="UPF0111_domain"/>
</dbReference>
<dbReference type="Pfam" id="PF01865">
    <property type="entry name" value="PhoU_div"/>
    <property type="match status" value="1"/>
</dbReference>
<dbReference type="InterPro" id="IPR038078">
    <property type="entry name" value="PhoU-like_sf"/>
</dbReference>
<accession>A0A846Y801</accession>
<evidence type="ECO:0000313" key="3">
    <source>
        <dbReference type="Proteomes" id="UP000565711"/>
    </source>
</evidence>
<sequence length="205" mass="22876">MFARLKPKSGLFYTLFTSSSQCIRNGAETLAGLTRPDADHAAVAEQMVELEHECDRITHELFQTLNSSFITPFDRSDIYVLGTALDDVMDHMEAAAQLISLYGVAEMPDKLIDVIATLETCSQVTAEAMPRLASMKGLQEYWITINELENTADNLYRTFLAELFQGSWDALTVMKLKDVADELEDAADAFERVSHVVESIVLKES</sequence>
<dbReference type="RefSeq" id="WP_067882265.1">
    <property type="nucleotide sequence ID" value="NZ_JAAXOP010000033.1"/>
</dbReference>
<comment type="caution">
    <text evidence="2">The sequence shown here is derived from an EMBL/GenBank/DDBJ whole genome shotgun (WGS) entry which is preliminary data.</text>
</comment>
<evidence type="ECO:0000256" key="1">
    <source>
        <dbReference type="ARBA" id="ARBA00008591"/>
    </source>
</evidence>
<organism evidence="2 3">
    <name type="scientific">Nocardia vermiculata</name>
    <dbReference type="NCBI Taxonomy" id="257274"/>
    <lineage>
        <taxon>Bacteria</taxon>
        <taxon>Bacillati</taxon>
        <taxon>Actinomycetota</taxon>
        <taxon>Actinomycetes</taxon>
        <taxon>Mycobacteriales</taxon>
        <taxon>Nocardiaceae</taxon>
        <taxon>Nocardia</taxon>
    </lineage>
</organism>
<dbReference type="SUPFAM" id="SSF109755">
    <property type="entry name" value="PhoU-like"/>
    <property type="match status" value="1"/>
</dbReference>
<dbReference type="PANTHER" id="PTHR37298:SF1">
    <property type="entry name" value="UPF0111 PROTEIN YKAA"/>
    <property type="match status" value="1"/>
</dbReference>
<proteinExistence type="inferred from homology"/>
<dbReference type="EMBL" id="JAAXOP010000033">
    <property type="protein sequence ID" value="NKY54525.1"/>
    <property type="molecule type" value="Genomic_DNA"/>
</dbReference>
<protein>
    <submittedName>
        <fullName evidence="2">DUF47 domain-containing protein</fullName>
    </submittedName>
</protein>